<dbReference type="SUPFAM" id="SSF56300">
    <property type="entry name" value="Metallo-dependent phosphatases"/>
    <property type="match status" value="1"/>
</dbReference>
<gene>
    <name evidence="6" type="ORF">CLV80_10475</name>
</gene>
<dbReference type="GO" id="GO:0016788">
    <property type="term" value="F:hydrolase activity, acting on ester bonds"/>
    <property type="evidence" value="ECO:0007669"/>
    <property type="project" value="InterPro"/>
</dbReference>
<evidence type="ECO:0000256" key="1">
    <source>
        <dbReference type="ARBA" id="ARBA00006654"/>
    </source>
</evidence>
<keyword evidence="7" id="KW-1185">Reference proteome</keyword>
<dbReference type="InterPro" id="IPR008334">
    <property type="entry name" value="5'-Nucleotdase_C"/>
</dbReference>
<dbReference type="InterPro" id="IPR029052">
    <property type="entry name" value="Metallo-depent_PP-like"/>
</dbReference>
<dbReference type="GO" id="GO:0009166">
    <property type="term" value="P:nucleotide catabolic process"/>
    <property type="evidence" value="ECO:0007669"/>
    <property type="project" value="InterPro"/>
</dbReference>
<dbReference type="InterPro" id="IPR006146">
    <property type="entry name" value="5'-Nucleotdase_CS"/>
</dbReference>
<evidence type="ECO:0000313" key="6">
    <source>
        <dbReference type="EMBL" id="PRY78112.1"/>
    </source>
</evidence>
<dbReference type="Gene3D" id="3.60.21.10">
    <property type="match status" value="1"/>
</dbReference>
<accession>A0A2T0VZW6</accession>
<dbReference type="GO" id="GO:0046872">
    <property type="term" value="F:metal ion binding"/>
    <property type="evidence" value="ECO:0007669"/>
    <property type="project" value="InterPro"/>
</dbReference>
<dbReference type="PRINTS" id="PR01607">
    <property type="entry name" value="APYRASEFAMLY"/>
</dbReference>
<dbReference type="Pfam" id="PF00149">
    <property type="entry name" value="Metallophos"/>
    <property type="match status" value="1"/>
</dbReference>
<dbReference type="EMBL" id="PVTP01000004">
    <property type="protein sequence ID" value="PRY78112.1"/>
    <property type="molecule type" value="Genomic_DNA"/>
</dbReference>
<sequence length="608" mass="66227">MPTGHLRIMETTDLHMQILDYDYFADHPDKTTGLIRLANKIAALRAEPHVTSLLMDNGDFLQGNPLADYLSTHSDDNNTHPMIAAMNVLGYDAVALGNHEFDYGISFLRSALSNAQFPITCANLRLHDRPQVAQPYAILAREITCSDGISRPINIGVVGFLPPQVTHWNPDTLGRAADTTDIVDCAVQIVPQLKSEGADIVVALCHSGIGPSDHVYGMENAAVPLAGVDGIDVILTGHTHEFFPDPDRKSSNLVDPIAGTLHGKPTVMPGFYGSRLGVVDLTVSWHDGTWVINQHSSRLAKGDPGLAPESALPERLKEEVCAAHLATLAHIREPIAETKNPLHSYFTTIGTDLSQRLLGQAQRAHVIKALTNTPYEALPVISATAPYLFGGWAGPGHYIDISSGPIARRDAAAIFPFADKLCAVRRTGEELRNWIERAASHYLQVTIGKHDQPLINACSPGYNCDVLHGLSYEIDLSQPARFDVTGVVIDTTHSRVRNLMHNGKPVKDNDVFIVAANRYRINGGGGYARCPDVDLIYASKHSVREVLIQSVQQQNGLDTFSPRCWKFSHLKDTSGIFASAPAAQKYATGPISHIGPGDNGFDLYRFTF</sequence>
<evidence type="ECO:0000259" key="4">
    <source>
        <dbReference type="Pfam" id="PF00149"/>
    </source>
</evidence>
<dbReference type="Proteomes" id="UP000238007">
    <property type="component" value="Unassembled WGS sequence"/>
</dbReference>
<dbReference type="Pfam" id="PF02872">
    <property type="entry name" value="5_nucleotid_C"/>
    <property type="match status" value="1"/>
</dbReference>
<evidence type="ECO:0000313" key="7">
    <source>
        <dbReference type="Proteomes" id="UP000238007"/>
    </source>
</evidence>
<dbReference type="PANTHER" id="PTHR11575">
    <property type="entry name" value="5'-NUCLEOTIDASE-RELATED"/>
    <property type="match status" value="1"/>
</dbReference>
<feature type="domain" description="Calcineurin-like phosphoesterase" evidence="4">
    <location>
        <begin position="6"/>
        <end position="241"/>
    </location>
</feature>
<name>A0A2T0VZW6_9RHOB</name>
<dbReference type="InterPro" id="IPR004843">
    <property type="entry name" value="Calcineurin-like_PHP"/>
</dbReference>
<proteinExistence type="inferred from homology"/>
<evidence type="ECO:0000256" key="3">
    <source>
        <dbReference type="RuleBase" id="RU362119"/>
    </source>
</evidence>
<dbReference type="PANTHER" id="PTHR11575:SF6">
    <property type="entry name" value="2',3'-CYCLIC-NUCLEOTIDE 2'-PHOSPHODIESTERASE_3'-NUCLEOTIDASE"/>
    <property type="match status" value="1"/>
</dbReference>
<reference evidence="6 7" key="1">
    <citation type="submission" date="2018-03" db="EMBL/GenBank/DDBJ databases">
        <title>Genomic Encyclopedia of Archaeal and Bacterial Type Strains, Phase II (KMG-II): from individual species to whole genera.</title>
        <authorList>
            <person name="Goeker M."/>
        </authorList>
    </citation>
    <scope>NUCLEOTIDE SEQUENCE [LARGE SCALE GENOMIC DNA]</scope>
    <source>
        <strain evidence="6 7">DSM 101533</strain>
    </source>
</reference>
<keyword evidence="3" id="KW-0378">Hydrolase</keyword>
<comment type="similarity">
    <text evidence="1 3">Belongs to the 5'-nucleotidase family.</text>
</comment>
<dbReference type="GO" id="GO:0030288">
    <property type="term" value="C:outer membrane-bounded periplasmic space"/>
    <property type="evidence" value="ECO:0007669"/>
    <property type="project" value="TreeGrafter"/>
</dbReference>
<dbReference type="NCBIfam" id="NF006938">
    <property type="entry name" value="PRK09420.1"/>
    <property type="match status" value="1"/>
</dbReference>
<comment type="caution">
    <text evidence="6">The sequence shown here is derived from an EMBL/GenBank/DDBJ whole genome shotgun (WGS) entry which is preliminary data.</text>
</comment>
<organism evidence="6 7">
    <name type="scientific">Yoonia maritima</name>
    <dbReference type="NCBI Taxonomy" id="1435347"/>
    <lineage>
        <taxon>Bacteria</taxon>
        <taxon>Pseudomonadati</taxon>
        <taxon>Pseudomonadota</taxon>
        <taxon>Alphaproteobacteria</taxon>
        <taxon>Rhodobacterales</taxon>
        <taxon>Paracoccaceae</taxon>
        <taxon>Yoonia</taxon>
    </lineage>
</organism>
<dbReference type="InterPro" id="IPR036907">
    <property type="entry name" value="5'-Nucleotdase_C_sf"/>
</dbReference>
<dbReference type="SUPFAM" id="SSF55816">
    <property type="entry name" value="5'-nucleotidase (syn. UDP-sugar hydrolase), C-terminal domain"/>
    <property type="match status" value="1"/>
</dbReference>
<feature type="domain" description="5'-Nucleotidase C-terminal" evidence="5">
    <location>
        <begin position="395"/>
        <end position="527"/>
    </location>
</feature>
<dbReference type="PROSITE" id="PS00786">
    <property type="entry name" value="5_NUCLEOTIDASE_2"/>
    <property type="match status" value="1"/>
</dbReference>
<evidence type="ECO:0000256" key="2">
    <source>
        <dbReference type="ARBA" id="ARBA00022729"/>
    </source>
</evidence>
<protein>
    <submittedName>
        <fullName evidence="6">2',3'-cyclic-nucleotide 2'-phosphodiesterase/3'-nucleotidase</fullName>
    </submittedName>
</protein>
<dbReference type="InterPro" id="IPR006179">
    <property type="entry name" value="5_nucleotidase/apyrase"/>
</dbReference>
<dbReference type="GO" id="GO:0000166">
    <property type="term" value="F:nucleotide binding"/>
    <property type="evidence" value="ECO:0007669"/>
    <property type="project" value="UniProtKB-KW"/>
</dbReference>
<dbReference type="Gene3D" id="3.90.780.10">
    <property type="entry name" value="5'-Nucleotidase, C-terminal domain"/>
    <property type="match status" value="1"/>
</dbReference>
<keyword evidence="2" id="KW-0732">Signal</keyword>
<evidence type="ECO:0000259" key="5">
    <source>
        <dbReference type="Pfam" id="PF02872"/>
    </source>
</evidence>
<dbReference type="AlphaFoldDB" id="A0A2T0VZW6"/>
<keyword evidence="3" id="KW-0547">Nucleotide-binding</keyword>